<organism evidence="1 2">
    <name type="scientific">Aquibacillus salsiterrae</name>
    <dbReference type="NCBI Taxonomy" id="2950439"/>
    <lineage>
        <taxon>Bacteria</taxon>
        <taxon>Bacillati</taxon>
        <taxon>Bacillota</taxon>
        <taxon>Bacilli</taxon>
        <taxon>Bacillales</taxon>
        <taxon>Bacillaceae</taxon>
        <taxon>Aquibacillus</taxon>
    </lineage>
</organism>
<dbReference type="AlphaFoldDB" id="A0A9X3WJR8"/>
<reference evidence="1" key="1">
    <citation type="submission" date="2022-06" db="EMBL/GenBank/DDBJ databases">
        <title>Aquibacillus sp. a new bacterium isolated from soil saline samples.</title>
        <authorList>
            <person name="Galisteo C."/>
            <person name="De La Haba R."/>
            <person name="Sanchez-Porro C."/>
            <person name="Ventosa A."/>
        </authorList>
    </citation>
    <scope>NUCLEOTIDE SEQUENCE</scope>
    <source>
        <strain evidence="1">3ASR75-54</strain>
    </source>
</reference>
<dbReference type="EMBL" id="JAMQKC010000040">
    <property type="protein sequence ID" value="MDC3418679.1"/>
    <property type="molecule type" value="Genomic_DNA"/>
</dbReference>
<comment type="caution">
    <text evidence="1">The sequence shown here is derived from an EMBL/GenBank/DDBJ whole genome shotgun (WGS) entry which is preliminary data.</text>
</comment>
<keyword evidence="2" id="KW-1185">Reference proteome</keyword>
<accession>A0A9X3WJR8</accession>
<dbReference type="Proteomes" id="UP001145069">
    <property type="component" value="Unassembled WGS sequence"/>
</dbReference>
<protein>
    <submittedName>
        <fullName evidence="1">Uncharacterized protein</fullName>
    </submittedName>
</protein>
<evidence type="ECO:0000313" key="2">
    <source>
        <dbReference type="Proteomes" id="UP001145069"/>
    </source>
</evidence>
<dbReference type="RefSeq" id="WP_272447767.1">
    <property type="nucleotide sequence ID" value="NZ_JAMQKC010000040.1"/>
</dbReference>
<name>A0A9X3WJR8_9BACI</name>
<gene>
    <name evidence="1" type="ORF">NC799_17680</name>
</gene>
<proteinExistence type="predicted"/>
<sequence length="256" mass="29178">MKNMRKSVLLGITLFLLMIFVFKFYTNNESTNAQVTDYNFKNVDEGIQIKKEDSKNPVEKIKIGKEFVEEKETQNIERIEQTAYLEKTYNSVDELTNASDFIIQGEVLATDSFDYNTSTYTKSSIKVTNSYKGNFNTGVLITVIEPGGITTLGALKNYTNGKLDVDKEEIQKPVEIVFNGIPVMKTEQKVIIFGKRPNTNYLIDEEYYFVVGAYQGKFNIKGDSVERFTTGKGVYKSLKMSRTDIETKIKKSLKDN</sequence>
<evidence type="ECO:0000313" key="1">
    <source>
        <dbReference type="EMBL" id="MDC3418679.1"/>
    </source>
</evidence>